<reference evidence="1 2" key="1">
    <citation type="journal article" date="2019" name="Sci. Rep.">
        <title>Orb-weaving spider Araneus ventricosus genome elucidates the spidroin gene catalogue.</title>
        <authorList>
            <person name="Kono N."/>
            <person name="Nakamura H."/>
            <person name="Ohtoshi R."/>
            <person name="Moran D.A.P."/>
            <person name="Shinohara A."/>
            <person name="Yoshida Y."/>
            <person name="Fujiwara M."/>
            <person name="Mori M."/>
            <person name="Tomita M."/>
            <person name="Arakawa K."/>
        </authorList>
    </citation>
    <scope>NUCLEOTIDE SEQUENCE [LARGE SCALE GENOMIC DNA]</scope>
</reference>
<organism evidence="1 2">
    <name type="scientific">Araneus ventricosus</name>
    <name type="common">Orbweaver spider</name>
    <name type="synonym">Epeira ventricosa</name>
    <dbReference type="NCBI Taxonomy" id="182803"/>
    <lineage>
        <taxon>Eukaryota</taxon>
        <taxon>Metazoa</taxon>
        <taxon>Ecdysozoa</taxon>
        <taxon>Arthropoda</taxon>
        <taxon>Chelicerata</taxon>
        <taxon>Arachnida</taxon>
        <taxon>Araneae</taxon>
        <taxon>Araneomorphae</taxon>
        <taxon>Entelegynae</taxon>
        <taxon>Araneoidea</taxon>
        <taxon>Araneidae</taxon>
        <taxon>Araneus</taxon>
    </lineage>
</organism>
<comment type="caution">
    <text evidence="1">The sequence shown here is derived from an EMBL/GenBank/DDBJ whole genome shotgun (WGS) entry which is preliminary data.</text>
</comment>
<gene>
    <name evidence="1" type="ORF">AVEN_235964_1</name>
</gene>
<dbReference type="Proteomes" id="UP000499080">
    <property type="component" value="Unassembled WGS sequence"/>
</dbReference>
<sequence length="102" mass="11851">MIALKVRKDMKVKLQFYSNAVTSFNLLICLQKKMSLIPQIPRQQFVIYVRAENNNIVLSLAGPDCLFELHDEGRRSARGRGEFHEGSDGRCYRFRDETGERE</sequence>
<dbReference type="AlphaFoldDB" id="A0A4Y2S1Y2"/>
<evidence type="ECO:0000313" key="1">
    <source>
        <dbReference type="EMBL" id="GBN81439.1"/>
    </source>
</evidence>
<dbReference type="EMBL" id="BGPR01148892">
    <property type="protein sequence ID" value="GBN81439.1"/>
    <property type="molecule type" value="Genomic_DNA"/>
</dbReference>
<name>A0A4Y2S1Y2_ARAVE</name>
<proteinExistence type="predicted"/>
<evidence type="ECO:0000313" key="2">
    <source>
        <dbReference type="Proteomes" id="UP000499080"/>
    </source>
</evidence>
<protein>
    <submittedName>
        <fullName evidence="1">Uncharacterized protein</fullName>
    </submittedName>
</protein>
<accession>A0A4Y2S1Y2</accession>
<keyword evidence="2" id="KW-1185">Reference proteome</keyword>